<proteinExistence type="predicted"/>
<organism evidence="3 4">
    <name type="scientific">Enterococcus raffinosus</name>
    <dbReference type="NCBI Taxonomy" id="71452"/>
    <lineage>
        <taxon>Bacteria</taxon>
        <taxon>Bacillati</taxon>
        <taxon>Bacillota</taxon>
        <taxon>Bacilli</taxon>
        <taxon>Lactobacillales</taxon>
        <taxon>Enterococcaceae</taxon>
        <taxon>Enterococcus</taxon>
    </lineage>
</organism>
<reference evidence="3" key="1">
    <citation type="submission" date="2023-03" db="EMBL/GenBank/DDBJ databases">
        <authorList>
            <person name="Shen W."/>
            <person name="Cai J."/>
        </authorList>
    </citation>
    <scope>NUCLEOTIDE SEQUENCE</scope>
    <source>
        <strain evidence="3">B646-2</strain>
    </source>
</reference>
<dbReference type="InterPro" id="IPR010318">
    <property type="entry name" value="S-Me-THD_N"/>
</dbReference>
<feature type="domain" description="S-Me-THD N-terminal" evidence="1">
    <location>
        <begin position="7"/>
        <end position="161"/>
    </location>
</feature>
<evidence type="ECO:0000313" key="4">
    <source>
        <dbReference type="Proteomes" id="UP001249240"/>
    </source>
</evidence>
<feature type="domain" description="S-Me-THD-like C-terminal" evidence="2">
    <location>
        <begin position="166"/>
        <end position="353"/>
    </location>
</feature>
<dbReference type="AlphaFoldDB" id="A0AAW8SWF6"/>
<accession>A0AAW8SWF6</accession>
<dbReference type="InterPro" id="IPR027479">
    <property type="entry name" value="S-Me-THD_N_sf"/>
</dbReference>
<name>A0AAW8SWF6_9ENTE</name>
<dbReference type="SUPFAM" id="SSF160991">
    <property type="entry name" value="CV3147-like"/>
    <property type="match status" value="1"/>
</dbReference>
<dbReference type="Proteomes" id="UP001249240">
    <property type="component" value="Unassembled WGS sequence"/>
</dbReference>
<dbReference type="EMBL" id="JARPXM010000001">
    <property type="protein sequence ID" value="MDT2536894.1"/>
    <property type="molecule type" value="Genomic_DNA"/>
</dbReference>
<sequence>MEWITEKDLENISVGATLLGTGGGGDPFVGKLMAMQAIQKYGPVKVLQLDELDDEELVMPVGSIGAPSVSNEKIASEEEIYAPAEALKDFFPERTQAIMPIEIGGGNSLLPIACAAKMGLPIVDADAMGRAFPESQMVTFFLKGYQPEIVSMADSQGNRIIYYPKDGAWSEKIARAVTDVMGGSANMADNIFPGKIVKECGIGGTLSLAKKIGEELSSLNEIDAPVKRLLSLLNGFSLFEGKIDHIERNVEGGFTKGKATLAGIGCNKGEKLELLFQNELLLASKNGKVLASTPDLICALDYETGKPITTETLRYGSRVHVIALACDPKWRTEKGIEVAGPKYFGYEIEYTPVEELMGEESICID</sequence>
<evidence type="ECO:0000313" key="3">
    <source>
        <dbReference type="EMBL" id="MDT2536894.1"/>
    </source>
</evidence>
<gene>
    <name evidence="3" type="ORF">P7D78_02050</name>
</gene>
<dbReference type="RefSeq" id="WP_028021051.1">
    <property type="nucleotide sequence ID" value="NZ_CABLCA010000011.1"/>
</dbReference>
<comment type="caution">
    <text evidence="3">The sequence shown here is derived from an EMBL/GenBank/DDBJ whole genome shotgun (WGS) entry which is preliminary data.</text>
</comment>
<dbReference type="Pfam" id="PF06032">
    <property type="entry name" value="S-Me-THD_N"/>
    <property type="match status" value="1"/>
</dbReference>
<dbReference type="InterPro" id="IPR048350">
    <property type="entry name" value="S-Me-THD-like_C"/>
</dbReference>
<dbReference type="Gene3D" id="2.40.390.10">
    <property type="entry name" value="CV3147-like"/>
    <property type="match status" value="1"/>
</dbReference>
<dbReference type="Gene3D" id="3.40.1610.10">
    <property type="entry name" value="CV3147-like domain"/>
    <property type="match status" value="1"/>
</dbReference>
<protein>
    <submittedName>
        <fullName evidence="3">DUF917 domain-containing protein</fullName>
    </submittedName>
</protein>
<dbReference type="Pfam" id="PF20906">
    <property type="entry name" value="S-Me-THD_C"/>
    <property type="match status" value="1"/>
</dbReference>
<evidence type="ECO:0000259" key="2">
    <source>
        <dbReference type="Pfam" id="PF20906"/>
    </source>
</evidence>
<dbReference type="InterPro" id="IPR024071">
    <property type="entry name" value="S-Me-THD_C_sf"/>
</dbReference>
<evidence type="ECO:0000259" key="1">
    <source>
        <dbReference type="Pfam" id="PF06032"/>
    </source>
</evidence>